<dbReference type="NCBIfam" id="TIGR01498">
    <property type="entry name" value="folK"/>
    <property type="match status" value="1"/>
</dbReference>
<evidence type="ECO:0000256" key="2">
    <source>
        <dbReference type="ARBA" id="ARBA00005810"/>
    </source>
</evidence>
<evidence type="ECO:0000313" key="13">
    <source>
        <dbReference type="EMBL" id="KTD04241.1"/>
    </source>
</evidence>
<keyword evidence="5 13" id="KW-0808">Transferase</keyword>
<dbReference type="RefSeq" id="WP_051551010.1">
    <property type="nucleotide sequence ID" value="NZ_CAAAHN010000001.1"/>
</dbReference>
<evidence type="ECO:0000256" key="5">
    <source>
        <dbReference type="ARBA" id="ARBA00022679"/>
    </source>
</evidence>
<evidence type="ECO:0000256" key="9">
    <source>
        <dbReference type="ARBA" id="ARBA00022909"/>
    </source>
</evidence>
<dbReference type="PROSITE" id="PS00794">
    <property type="entry name" value="HPPK"/>
    <property type="match status" value="1"/>
</dbReference>
<dbReference type="EC" id="2.7.6.3" evidence="3"/>
<protein>
    <recommendedName>
        <fullName evidence="4">2-amino-4-hydroxy-6-hydroxymethyldihydropteridine pyrophosphokinase</fullName>
        <ecNumber evidence="3">2.7.6.3</ecNumber>
    </recommendedName>
    <alternativeName>
        <fullName evidence="11">6-hydroxymethyl-7,8-dihydropterin pyrophosphokinase</fullName>
    </alternativeName>
    <alternativeName>
        <fullName evidence="12">7,8-dihydro-6-hydroxymethylpterin-pyrophosphokinase</fullName>
    </alternativeName>
</protein>
<dbReference type="AlphaFoldDB" id="A0A0W0U8Y8"/>
<dbReference type="GO" id="GO:0046656">
    <property type="term" value="P:folic acid biosynthetic process"/>
    <property type="evidence" value="ECO:0007669"/>
    <property type="project" value="UniProtKB-KW"/>
</dbReference>
<keyword evidence="8" id="KW-0067">ATP-binding</keyword>
<keyword evidence="6" id="KW-0547">Nucleotide-binding</keyword>
<comment type="pathway">
    <text evidence="1">Cofactor biosynthesis; tetrahydrofolate biosynthesis; 2-amino-4-hydroxy-6-hydroxymethyl-7,8-dihydropteridine diphosphate from 7,8-dihydroneopterin triphosphate: step 4/4.</text>
</comment>
<dbReference type="Pfam" id="PF01288">
    <property type="entry name" value="HPPK"/>
    <property type="match status" value="1"/>
</dbReference>
<evidence type="ECO:0000256" key="4">
    <source>
        <dbReference type="ARBA" id="ARBA00016218"/>
    </source>
</evidence>
<dbReference type="InterPro" id="IPR035907">
    <property type="entry name" value="Hppk_sf"/>
</dbReference>
<proteinExistence type="inferred from homology"/>
<evidence type="ECO:0000256" key="3">
    <source>
        <dbReference type="ARBA" id="ARBA00013253"/>
    </source>
</evidence>
<dbReference type="PANTHER" id="PTHR43071">
    <property type="entry name" value="2-AMINO-4-HYDROXY-6-HYDROXYMETHYLDIHYDROPTERIDINE PYROPHOSPHOKINASE"/>
    <property type="match status" value="1"/>
</dbReference>
<evidence type="ECO:0000256" key="6">
    <source>
        <dbReference type="ARBA" id="ARBA00022741"/>
    </source>
</evidence>
<dbReference type="STRING" id="45065.Lgee_0271"/>
<organism evidence="13 14">
    <name type="scientific">Legionella geestiana</name>
    <dbReference type="NCBI Taxonomy" id="45065"/>
    <lineage>
        <taxon>Bacteria</taxon>
        <taxon>Pseudomonadati</taxon>
        <taxon>Pseudomonadota</taxon>
        <taxon>Gammaproteobacteria</taxon>
        <taxon>Legionellales</taxon>
        <taxon>Legionellaceae</taxon>
        <taxon>Legionella</taxon>
    </lineage>
</organism>
<accession>A0A0W0U8Y8</accession>
<dbReference type="GO" id="GO:0046654">
    <property type="term" value="P:tetrahydrofolate biosynthetic process"/>
    <property type="evidence" value="ECO:0007669"/>
    <property type="project" value="UniProtKB-UniPathway"/>
</dbReference>
<comment type="function">
    <text evidence="10">Catalyzes the transfer of pyrophosphate from adenosine triphosphate (ATP) to 6-hydroxymethyl-7,8-dihydropterin, an enzymatic step in folate biosynthesis pathway.</text>
</comment>
<keyword evidence="7 13" id="KW-0418">Kinase</keyword>
<dbReference type="EMBL" id="LNYC01000005">
    <property type="protein sequence ID" value="KTD04241.1"/>
    <property type="molecule type" value="Genomic_DNA"/>
</dbReference>
<evidence type="ECO:0000256" key="10">
    <source>
        <dbReference type="ARBA" id="ARBA00029409"/>
    </source>
</evidence>
<evidence type="ECO:0000256" key="1">
    <source>
        <dbReference type="ARBA" id="ARBA00005051"/>
    </source>
</evidence>
<sequence length="147" mass="16431">MIRCYLGLGSNQKSPVRQVRLALSALRTLPCSIHTRSARPIKTSPAGMRGFQPSYCNTVAEILTRLPPLTLLRACQNIEHAHGRVRKKRWGPRTLDIDILHYGDKILRTPELQLPHPRASVRDFVCIPMATLPGASRFTGSQSRPEA</sequence>
<dbReference type="PATRIC" id="fig|45065.4.peg.287"/>
<keyword evidence="9" id="KW-0289">Folate biosynthesis</keyword>
<reference evidence="13 14" key="1">
    <citation type="submission" date="2015-11" db="EMBL/GenBank/DDBJ databases">
        <title>Genomic analysis of 38 Legionella species identifies large and diverse effector repertoires.</title>
        <authorList>
            <person name="Burstein D."/>
            <person name="Amaro F."/>
            <person name="Zusman T."/>
            <person name="Lifshitz Z."/>
            <person name="Cohen O."/>
            <person name="Gilbert J.A."/>
            <person name="Pupko T."/>
            <person name="Shuman H.A."/>
            <person name="Segal G."/>
        </authorList>
    </citation>
    <scope>NUCLEOTIDE SEQUENCE [LARGE SCALE GENOMIC DNA]</scope>
    <source>
        <strain evidence="13 14">ATCC 49504</strain>
    </source>
</reference>
<name>A0A0W0U8Y8_9GAMM</name>
<gene>
    <name evidence="13" type="primary">folK</name>
    <name evidence="13" type="ORF">Lgee_0271</name>
</gene>
<dbReference type="CDD" id="cd00483">
    <property type="entry name" value="HPPK"/>
    <property type="match status" value="1"/>
</dbReference>
<dbReference type="GO" id="GO:0016301">
    <property type="term" value="F:kinase activity"/>
    <property type="evidence" value="ECO:0007669"/>
    <property type="project" value="UniProtKB-KW"/>
</dbReference>
<dbReference type="GO" id="GO:0005524">
    <property type="term" value="F:ATP binding"/>
    <property type="evidence" value="ECO:0007669"/>
    <property type="project" value="UniProtKB-KW"/>
</dbReference>
<dbReference type="UniPathway" id="UPA00077">
    <property type="reaction ID" value="UER00155"/>
</dbReference>
<evidence type="ECO:0000256" key="11">
    <source>
        <dbReference type="ARBA" id="ARBA00029766"/>
    </source>
</evidence>
<comment type="similarity">
    <text evidence="2">Belongs to the HPPK family.</text>
</comment>
<evidence type="ECO:0000256" key="12">
    <source>
        <dbReference type="ARBA" id="ARBA00033413"/>
    </source>
</evidence>
<comment type="caution">
    <text evidence="13">The sequence shown here is derived from an EMBL/GenBank/DDBJ whole genome shotgun (WGS) entry which is preliminary data.</text>
</comment>
<dbReference type="GO" id="GO:0003848">
    <property type="term" value="F:2-amino-4-hydroxy-6-hydroxymethyldihydropteridine diphosphokinase activity"/>
    <property type="evidence" value="ECO:0007669"/>
    <property type="project" value="UniProtKB-EC"/>
</dbReference>
<dbReference type="SUPFAM" id="SSF55083">
    <property type="entry name" value="6-hydroxymethyl-7,8-dihydropterin pyrophosphokinase, HPPK"/>
    <property type="match status" value="1"/>
</dbReference>
<dbReference type="PANTHER" id="PTHR43071:SF1">
    <property type="entry name" value="2-AMINO-4-HYDROXY-6-HYDROXYMETHYLDIHYDROPTERIDINE PYROPHOSPHOKINASE"/>
    <property type="match status" value="1"/>
</dbReference>
<dbReference type="InterPro" id="IPR000550">
    <property type="entry name" value="Hppk"/>
</dbReference>
<dbReference type="Proteomes" id="UP000054785">
    <property type="component" value="Unassembled WGS sequence"/>
</dbReference>
<evidence type="ECO:0000256" key="7">
    <source>
        <dbReference type="ARBA" id="ARBA00022777"/>
    </source>
</evidence>
<evidence type="ECO:0000256" key="8">
    <source>
        <dbReference type="ARBA" id="ARBA00022840"/>
    </source>
</evidence>
<dbReference type="Gene3D" id="3.30.70.560">
    <property type="entry name" value="7,8-Dihydro-6-hydroxymethylpterin-pyrophosphokinase HPPK"/>
    <property type="match status" value="1"/>
</dbReference>
<dbReference type="OrthoDB" id="9808041at2"/>
<keyword evidence="14" id="KW-1185">Reference proteome</keyword>
<evidence type="ECO:0000313" key="14">
    <source>
        <dbReference type="Proteomes" id="UP000054785"/>
    </source>
</evidence>